<dbReference type="Gene3D" id="3.40.630.30">
    <property type="match status" value="1"/>
</dbReference>
<dbReference type="InterPro" id="IPR016181">
    <property type="entry name" value="Acyl_CoA_acyltransferase"/>
</dbReference>
<gene>
    <name evidence="4" type="ORF">D8M03_13630</name>
</gene>
<sequence>MKIKTVDSCSLVDVMTVWNEGFSDYFVPVNMDIESFLNRMEKEDIDAFSSFVVEEDGELQGILLNAFYENNGEMLTWNGGTAVHPNARRKGIGRLLLQRTIEEYQARGVERASLEAIKENTGAIRLYEEFGYKIIDELISFKGHVDKKGTIDVEFIQPESLSNLAIYKGDVPWQCRIESNISAQAAVFYDQSQNPIGYALFKQIGDEAKKINIFQLEITNSVTQDEFLAMLSSITDGGSFNTVNMPSSSNAAKYLLELKTDEVIRQVWMVKNMVE</sequence>
<dbReference type="InterPro" id="IPR000182">
    <property type="entry name" value="GNAT_dom"/>
</dbReference>
<organism evidence="4 5">
    <name type="scientific">Ureibacillus endophyticus</name>
    <dbReference type="NCBI Taxonomy" id="1978490"/>
    <lineage>
        <taxon>Bacteria</taxon>
        <taxon>Bacillati</taxon>
        <taxon>Bacillota</taxon>
        <taxon>Bacilli</taxon>
        <taxon>Bacillales</taxon>
        <taxon>Caryophanaceae</taxon>
        <taxon>Ureibacillus</taxon>
    </lineage>
</organism>
<evidence type="ECO:0000313" key="5">
    <source>
        <dbReference type="Proteomes" id="UP000272238"/>
    </source>
</evidence>
<dbReference type="Proteomes" id="UP000272238">
    <property type="component" value="Unassembled WGS sequence"/>
</dbReference>
<dbReference type="GO" id="GO:0016747">
    <property type="term" value="F:acyltransferase activity, transferring groups other than amino-acyl groups"/>
    <property type="evidence" value="ECO:0007669"/>
    <property type="project" value="InterPro"/>
</dbReference>
<evidence type="ECO:0000259" key="3">
    <source>
        <dbReference type="PROSITE" id="PS51186"/>
    </source>
</evidence>
<dbReference type="InterPro" id="IPR050680">
    <property type="entry name" value="YpeA/RimI_acetyltransf"/>
</dbReference>
<dbReference type="AlphaFoldDB" id="A0A494YWJ6"/>
<dbReference type="Pfam" id="PF00583">
    <property type="entry name" value="Acetyltransf_1"/>
    <property type="match status" value="1"/>
</dbReference>
<feature type="domain" description="N-acetyltransferase" evidence="3">
    <location>
        <begin position="1"/>
        <end position="152"/>
    </location>
</feature>
<reference evidence="4 5" key="1">
    <citation type="journal article" date="2016" name="Antonie Van Leeuwenhoek">
        <title>Lysinibacillus endophyticus sp. nov., an indole-3-acetic acid producing endophytic bacterium isolated from corn root (Zea mays cv. Xinken-5).</title>
        <authorList>
            <person name="Yu J."/>
            <person name="Guan X."/>
            <person name="Liu C."/>
            <person name="Xiang W."/>
            <person name="Yu Z."/>
            <person name="Liu X."/>
            <person name="Wang G."/>
        </authorList>
    </citation>
    <scope>NUCLEOTIDE SEQUENCE [LARGE SCALE GENOMIC DNA]</scope>
    <source>
        <strain evidence="4 5">DSM 100506</strain>
    </source>
</reference>
<dbReference type="OrthoDB" id="4228396at2"/>
<dbReference type="RefSeq" id="WP_121215379.1">
    <property type="nucleotide sequence ID" value="NZ_RBZN01000041.1"/>
</dbReference>
<keyword evidence="2" id="KW-0012">Acyltransferase</keyword>
<dbReference type="PROSITE" id="PS51186">
    <property type="entry name" value="GNAT"/>
    <property type="match status" value="1"/>
</dbReference>
<dbReference type="CDD" id="cd04301">
    <property type="entry name" value="NAT_SF"/>
    <property type="match status" value="1"/>
</dbReference>
<proteinExistence type="predicted"/>
<protein>
    <submittedName>
        <fullName evidence="4">GNAT family N-acetyltransferase</fullName>
    </submittedName>
</protein>
<evidence type="ECO:0000256" key="1">
    <source>
        <dbReference type="ARBA" id="ARBA00022679"/>
    </source>
</evidence>
<dbReference type="SUPFAM" id="SSF55729">
    <property type="entry name" value="Acyl-CoA N-acyltransferases (Nat)"/>
    <property type="match status" value="1"/>
</dbReference>
<evidence type="ECO:0000313" key="4">
    <source>
        <dbReference type="EMBL" id="RKQ14589.1"/>
    </source>
</evidence>
<dbReference type="PANTHER" id="PTHR43420">
    <property type="entry name" value="ACETYLTRANSFERASE"/>
    <property type="match status" value="1"/>
</dbReference>
<keyword evidence="5" id="KW-1185">Reference proteome</keyword>
<keyword evidence="1 4" id="KW-0808">Transferase</keyword>
<accession>A0A494YWJ6</accession>
<comment type="caution">
    <text evidence="4">The sequence shown here is derived from an EMBL/GenBank/DDBJ whole genome shotgun (WGS) entry which is preliminary data.</text>
</comment>
<name>A0A494YWJ6_9BACL</name>
<evidence type="ECO:0000256" key="2">
    <source>
        <dbReference type="ARBA" id="ARBA00023315"/>
    </source>
</evidence>
<dbReference type="EMBL" id="RBZN01000041">
    <property type="protein sequence ID" value="RKQ14589.1"/>
    <property type="molecule type" value="Genomic_DNA"/>
</dbReference>